<evidence type="ECO:0000313" key="2">
    <source>
        <dbReference type="Proteomes" id="UP000821865"/>
    </source>
</evidence>
<proteinExistence type="predicted"/>
<reference evidence="1" key="1">
    <citation type="submission" date="2020-05" db="EMBL/GenBank/DDBJ databases">
        <title>Large-scale comparative analyses of tick genomes elucidate their genetic diversity and vector capacities.</title>
        <authorList>
            <person name="Jia N."/>
            <person name="Wang J."/>
            <person name="Shi W."/>
            <person name="Du L."/>
            <person name="Sun Y."/>
            <person name="Zhan W."/>
            <person name="Jiang J."/>
            <person name="Wang Q."/>
            <person name="Zhang B."/>
            <person name="Ji P."/>
            <person name="Sakyi L.B."/>
            <person name="Cui X."/>
            <person name="Yuan T."/>
            <person name="Jiang B."/>
            <person name="Yang W."/>
            <person name="Lam T.T.-Y."/>
            <person name="Chang Q."/>
            <person name="Ding S."/>
            <person name="Wang X."/>
            <person name="Zhu J."/>
            <person name="Ruan X."/>
            <person name="Zhao L."/>
            <person name="Wei J."/>
            <person name="Que T."/>
            <person name="Du C."/>
            <person name="Cheng J."/>
            <person name="Dai P."/>
            <person name="Han X."/>
            <person name="Huang E."/>
            <person name="Gao Y."/>
            <person name="Liu J."/>
            <person name="Shao H."/>
            <person name="Ye R."/>
            <person name="Li L."/>
            <person name="Wei W."/>
            <person name="Wang X."/>
            <person name="Wang C."/>
            <person name="Yang T."/>
            <person name="Huo Q."/>
            <person name="Li W."/>
            <person name="Guo W."/>
            <person name="Chen H."/>
            <person name="Zhou L."/>
            <person name="Ni X."/>
            <person name="Tian J."/>
            <person name="Zhou Y."/>
            <person name="Sheng Y."/>
            <person name="Liu T."/>
            <person name="Pan Y."/>
            <person name="Xia L."/>
            <person name="Li J."/>
            <person name="Zhao F."/>
            <person name="Cao W."/>
        </authorList>
    </citation>
    <scope>NUCLEOTIDE SEQUENCE</scope>
    <source>
        <strain evidence="1">Dsil-2018</strain>
    </source>
</reference>
<accession>A0ACB8CY80</accession>
<name>A0ACB8CY80_DERSI</name>
<gene>
    <name evidence="1" type="ORF">HPB49_015574</name>
</gene>
<evidence type="ECO:0000313" key="1">
    <source>
        <dbReference type="EMBL" id="KAH7954109.1"/>
    </source>
</evidence>
<dbReference type="EMBL" id="CM023473">
    <property type="protein sequence ID" value="KAH7954109.1"/>
    <property type="molecule type" value="Genomic_DNA"/>
</dbReference>
<sequence>MELKKARCDLCGRTNPERWLPRLPCEIIFLIGGWSSGQPRSTIETFDPRVNRWFQHKNDSFAARQAAYHGVVVFRRRIYVVGGMKLRTYLRSMDSYDLDRCEWQHHSPMHVPRAYVTTAVLGEHIYAMGGHTGMERTSTVERYSLRTNQWTMVARMMRRRSDGSACVFRGRLYISGGFNGRSVLESVEEYTPSLDSWSLVRPLPYPRCSHRMIQHGGRLYVIGGFDGRRRLYTVLRSDASLPLSWHKIPPLTCARSTFAVAQLGDVIYVIGGFNGTSLVSDVECYTPGQTCWQKAKPLNGPVSALSGCVITGIEAARKFSARADYDGNSFVMRGKRVQVMSGAIHYFRILPELWEDRLTTMQASGLNTIETYVEWSSHEPEDGQYNFEGQQDLARFLRIAHRLGFMVILRPGPYICAERDFGGLPYWLLRNGSSIRVRTTDPKYLYYVDRFLIKVFKKVRPLLVSNDGPIIMVQLENEYGSYDACDHAYMVHLRKLARNHLGPDVLLFTTDGYQNNIMIKCGLVPGTLTTVDFGTEVEPEVAFAMRRHYQAAGPLMNSEMYTGWVDNWGLRKSQVETSVLVKRIRQLLAMNASFNLYMFHGGTNFGFKSGANDHSGFQPQITSYDYDAPITEAGDATEKFKAIRELIDEFFPGRVKAKVPSPKKKMALADITMKRMFGLTTLRQLMSNRTTNSTYPLTFEQVGHAYGLMIYETVVTSDFVAPSILKVDGIRDRGYVYVNDVFRAVVSRADKALDVVLEVKSGQTLSILVENQGRINIGAIVDPKGIVKNVTLNDRLLSNWTMRPIDLTNGAWLRDYEALQQLAPAEDSITNGGLAVYAANFTLPEGEGVYDTFLLIEMFKKGIAILNGFNLGRYWTSAGPQKTLYVPSVLFRDGGNLLLLLELEAVRCKAEKPKPCSVDFVSKPRFDGPLHWPA</sequence>
<protein>
    <submittedName>
        <fullName evidence="1">Uncharacterized protein</fullName>
    </submittedName>
</protein>
<comment type="caution">
    <text evidence="1">The sequence shown here is derived from an EMBL/GenBank/DDBJ whole genome shotgun (WGS) entry which is preliminary data.</text>
</comment>
<keyword evidence="2" id="KW-1185">Reference proteome</keyword>
<organism evidence="1 2">
    <name type="scientific">Dermacentor silvarum</name>
    <name type="common">Tick</name>
    <dbReference type="NCBI Taxonomy" id="543639"/>
    <lineage>
        <taxon>Eukaryota</taxon>
        <taxon>Metazoa</taxon>
        <taxon>Ecdysozoa</taxon>
        <taxon>Arthropoda</taxon>
        <taxon>Chelicerata</taxon>
        <taxon>Arachnida</taxon>
        <taxon>Acari</taxon>
        <taxon>Parasitiformes</taxon>
        <taxon>Ixodida</taxon>
        <taxon>Ixodoidea</taxon>
        <taxon>Ixodidae</taxon>
        <taxon>Rhipicephalinae</taxon>
        <taxon>Dermacentor</taxon>
    </lineage>
</organism>
<dbReference type="Proteomes" id="UP000821865">
    <property type="component" value="Chromosome 4"/>
</dbReference>